<protein>
    <submittedName>
        <fullName evidence="2">NB-ARC domain-containing protein</fullName>
    </submittedName>
</protein>
<dbReference type="InterPro" id="IPR019734">
    <property type="entry name" value="TPR_rpt"/>
</dbReference>
<dbReference type="PANTHER" id="PTHR47691:SF3">
    <property type="entry name" value="HTH-TYPE TRANSCRIPTIONAL REGULATOR RV0890C-RELATED"/>
    <property type="match status" value="1"/>
</dbReference>
<dbReference type="SMART" id="SM00530">
    <property type="entry name" value="HTH_XRE"/>
    <property type="match status" value="1"/>
</dbReference>
<accession>A0ABY7B8Y6</accession>
<proteinExistence type="predicted"/>
<dbReference type="InterPro" id="IPR027417">
    <property type="entry name" value="P-loop_NTPase"/>
</dbReference>
<gene>
    <name evidence="2" type="ORF">ORV05_08885</name>
</gene>
<name>A0ABY7B8Y6_9PSEU</name>
<dbReference type="InterPro" id="IPR001387">
    <property type="entry name" value="Cro/C1-type_HTH"/>
</dbReference>
<evidence type="ECO:0000259" key="1">
    <source>
        <dbReference type="PROSITE" id="PS50943"/>
    </source>
</evidence>
<dbReference type="EMBL" id="CP113836">
    <property type="protein sequence ID" value="WAL67869.1"/>
    <property type="molecule type" value="Genomic_DNA"/>
</dbReference>
<dbReference type="RefSeq" id="WP_268757964.1">
    <property type="nucleotide sequence ID" value="NZ_CP113836.1"/>
</dbReference>
<dbReference type="Pfam" id="PF01381">
    <property type="entry name" value="HTH_3"/>
    <property type="match status" value="1"/>
</dbReference>
<organism evidence="2 3">
    <name type="scientific">Amycolatopsis cynarae</name>
    <dbReference type="NCBI Taxonomy" id="2995223"/>
    <lineage>
        <taxon>Bacteria</taxon>
        <taxon>Bacillati</taxon>
        <taxon>Actinomycetota</taxon>
        <taxon>Actinomycetes</taxon>
        <taxon>Pseudonocardiales</taxon>
        <taxon>Pseudonocardiaceae</taxon>
        <taxon>Amycolatopsis</taxon>
    </lineage>
</organism>
<dbReference type="SUPFAM" id="SSF52540">
    <property type="entry name" value="P-loop containing nucleoside triphosphate hydrolases"/>
    <property type="match status" value="1"/>
</dbReference>
<evidence type="ECO:0000313" key="3">
    <source>
        <dbReference type="Proteomes" id="UP001163203"/>
    </source>
</evidence>
<dbReference type="PROSITE" id="PS50943">
    <property type="entry name" value="HTH_CROC1"/>
    <property type="match status" value="1"/>
</dbReference>
<dbReference type="PRINTS" id="PR00364">
    <property type="entry name" value="DISEASERSIST"/>
</dbReference>
<feature type="domain" description="HTH cro/C1-type" evidence="1">
    <location>
        <begin position="26"/>
        <end position="77"/>
    </location>
</feature>
<dbReference type="Gene3D" id="1.10.260.40">
    <property type="entry name" value="lambda repressor-like DNA-binding domains"/>
    <property type="match status" value="1"/>
</dbReference>
<dbReference type="SUPFAM" id="SSF47413">
    <property type="entry name" value="lambda repressor-like DNA-binding domains"/>
    <property type="match status" value="1"/>
</dbReference>
<keyword evidence="3" id="KW-1185">Reference proteome</keyword>
<dbReference type="InterPro" id="IPR010982">
    <property type="entry name" value="Lambda_DNA-bd_dom_sf"/>
</dbReference>
<dbReference type="Proteomes" id="UP001163203">
    <property type="component" value="Chromosome"/>
</dbReference>
<reference evidence="2" key="1">
    <citation type="submission" date="2022-11" db="EMBL/GenBank/DDBJ databases">
        <authorList>
            <person name="Mo P."/>
        </authorList>
    </citation>
    <scope>NUCLEOTIDE SEQUENCE</scope>
    <source>
        <strain evidence="2">HUAS 11-8</strain>
    </source>
</reference>
<dbReference type="InterPro" id="IPR002182">
    <property type="entry name" value="NB-ARC"/>
</dbReference>
<dbReference type="InterPro" id="IPR011990">
    <property type="entry name" value="TPR-like_helical_dom_sf"/>
</dbReference>
<dbReference type="Gene3D" id="3.40.50.300">
    <property type="entry name" value="P-loop containing nucleotide triphosphate hydrolases"/>
    <property type="match status" value="1"/>
</dbReference>
<dbReference type="Gene3D" id="1.25.40.10">
    <property type="entry name" value="Tetratricopeptide repeat domain"/>
    <property type="match status" value="2"/>
</dbReference>
<dbReference type="SUPFAM" id="SSF48452">
    <property type="entry name" value="TPR-like"/>
    <property type="match status" value="2"/>
</dbReference>
<dbReference type="Pfam" id="PF00931">
    <property type="entry name" value="NB-ARC"/>
    <property type="match status" value="1"/>
</dbReference>
<dbReference type="PANTHER" id="PTHR47691">
    <property type="entry name" value="REGULATOR-RELATED"/>
    <property type="match status" value="1"/>
</dbReference>
<evidence type="ECO:0000313" key="2">
    <source>
        <dbReference type="EMBL" id="WAL67869.1"/>
    </source>
</evidence>
<dbReference type="SMART" id="SM00028">
    <property type="entry name" value="TPR"/>
    <property type="match status" value="3"/>
</dbReference>
<dbReference type="CDD" id="cd00093">
    <property type="entry name" value="HTH_XRE"/>
    <property type="match status" value="1"/>
</dbReference>
<sequence>MCERGGTTDEQEGGPSAFGKLLFEHRRAAGLSQVELARASGVSVRALRDLERGRAQAAQQRSAEVLADALGLRAGAREVFLEVARDRRRRAGWTVDASALGALPQPLPDLVGRARELAWLRERALTGGLLAVVGQPGVGKTALAVAAVHELMPLFPDGCLAVDLRGVDDQPVAARDVLDRLLRSLGVPGPQVPVTEAERSSLFRMLLDGRRLLLLLDNAADEAQVRPLLAHSPGCLTLVTCRRALAGLAGARWLRVEPLTEADAVRLLMRVAGEDRVAGESRAAAELVGLCGNLPLAVRIVGNRLATRPHWSLAYSVGRLRDERTRLGSLSAGDLQVRSAFEVSYQRLSPGARRVFRRLAVIPGADFGAELAGVAHHAAEAEVLPQLDELVETNLLNAAAVPGRFEFHDLIRLFARERWEAEDSPEERSAVRDTLLVHLLRTATTAAAALSPLTREAGRFPSADKATAWLTREQSNWVAAQRKAAALGLHREVVTLAKALSWPFWLRDRLQERPWSDVFGHGVASARALGSRLDLAALLNLFGQAQHDHLGAPEDALATHAEALVVAREAGHRSEEAWAHTCLSTAMDSLGRLDEALEHARQGCAISAGLGSWITDAASTSRLGQALRALGRYEEALAVHRDLLRQTEGHHEELGPEMWRLAAVAFLPDIAHCLAGLGQWREAAETFREARSWHAAGGDSFQEAETALHEGAAWRETGEFDRARDCLRLALGVFSGPVFADRRARAEAELASLPG</sequence>